<proteinExistence type="predicted"/>
<dbReference type="AlphaFoldDB" id="A0A0A9ET77"/>
<evidence type="ECO:0000313" key="1">
    <source>
        <dbReference type="EMBL" id="JAE03307.1"/>
    </source>
</evidence>
<reference evidence="1" key="1">
    <citation type="submission" date="2014-09" db="EMBL/GenBank/DDBJ databases">
        <authorList>
            <person name="Magalhaes I.L.F."/>
            <person name="Oliveira U."/>
            <person name="Santos F.R."/>
            <person name="Vidigal T.H.D.A."/>
            <person name="Brescovit A.D."/>
            <person name="Santos A.J."/>
        </authorList>
    </citation>
    <scope>NUCLEOTIDE SEQUENCE</scope>
    <source>
        <tissue evidence="1">Shoot tissue taken approximately 20 cm above the soil surface</tissue>
    </source>
</reference>
<accession>A0A0A9ET77</accession>
<protein>
    <submittedName>
        <fullName evidence="1">Uncharacterized protein</fullName>
    </submittedName>
</protein>
<reference evidence="1" key="2">
    <citation type="journal article" date="2015" name="Data Brief">
        <title>Shoot transcriptome of the giant reed, Arundo donax.</title>
        <authorList>
            <person name="Barrero R.A."/>
            <person name="Guerrero F.D."/>
            <person name="Moolhuijzen P."/>
            <person name="Goolsby J.A."/>
            <person name="Tidwell J."/>
            <person name="Bellgard S.E."/>
            <person name="Bellgard M.I."/>
        </authorList>
    </citation>
    <scope>NUCLEOTIDE SEQUENCE</scope>
    <source>
        <tissue evidence="1">Shoot tissue taken approximately 20 cm above the soil surface</tissue>
    </source>
</reference>
<organism evidence="1">
    <name type="scientific">Arundo donax</name>
    <name type="common">Giant reed</name>
    <name type="synonym">Donax arundinaceus</name>
    <dbReference type="NCBI Taxonomy" id="35708"/>
    <lineage>
        <taxon>Eukaryota</taxon>
        <taxon>Viridiplantae</taxon>
        <taxon>Streptophyta</taxon>
        <taxon>Embryophyta</taxon>
        <taxon>Tracheophyta</taxon>
        <taxon>Spermatophyta</taxon>
        <taxon>Magnoliopsida</taxon>
        <taxon>Liliopsida</taxon>
        <taxon>Poales</taxon>
        <taxon>Poaceae</taxon>
        <taxon>PACMAD clade</taxon>
        <taxon>Arundinoideae</taxon>
        <taxon>Arundineae</taxon>
        <taxon>Arundo</taxon>
    </lineage>
</organism>
<name>A0A0A9ET77_ARUDO</name>
<sequence>MGINLTQVHIKIFNPCEQAVC</sequence>
<dbReference type="EMBL" id="GBRH01194589">
    <property type="protein sequence ID" value="JAE03307.1"/>
    <property type="molecule type" value="Transcribed_RNA"/>
</dbReference>